<keyword evidence="2" id="KW-1185">Reference proteome</keyword>
<comment type="caution">
    <text evidence="1">The sequence shown here is derived from an EMBL/GenBank/DDBJ whole genome shotgun (WGS) entry which is preliminary data.</text>
</comment>
<sequence>MMNTTTFYRYLPYGEFFCDRVDFEDTEYQPKDATGGTLQKPLYRLDNLSDISILSEEEEIETLAQAMEELDLGGIPLQDMVMKLPKAAKETGIAAYNFYKEWKPNEGTVLPGYQLASEIKKKSNNIKLTEEHSQFIEDYIQEHPTCIVKDVTELLLAKFIRRPINCLPPHNRRA</sequence>
<evidence type="ECO:0000313" key="2">
    <source>
        <dbReference type="Proteomes" id="UP000650833"/>
    </source>
</evidence>
<gene>
    <name evidence="1" type="ORF">INT46_003121</name>
</gene>
<dbReference type="Proteomes" id="UP000650833">
    <property type="component" value="Unassembled WGS sequence"/>
</dbReference>
<dbReference type="OrthoDB" id="2224506at2759"/>
<proteinExistence type="predicted"/>
<accession>A0A8H7V541</accession>
<reference evidence="1" key="1">
    <citation type="submission" date="2020-12" db="EMBL/GenBank/DDBJ databases">
        <title>Metabolic potential, ecology and presence of endohyphal bacteria is reflected in genomic diversity of Mucoromycotina.</title>
        <authorList>
            <person name="Muszewska A."/>
            <person name="Okrasinska A."/>
            <person name="Steczkiewicz K."/>
            <person name="Drgas O."/>
            <person name="Orlowska M."/>
            <person name="Perlinska-Lenart U."/>
            <person name="Aleksandrzak-Piekarczyk T."/>
            <person name="Szatraj K."/>
            <person name="Zielenkiewicz U."/>
            <person name="Pilsyk S."/>
            <person name="Malc E."/>
            <person name="Mieczkowski P."/>
            <person name="Kruszewska J.S."/>
            <person name="Biernat P."/>
            <person name="Pawlowska J."/>
        </authorList>
    </citation>
    <scope>NUCLEOTIDE SEQUENCE</scope>
    <source>
        <strain evidence="1">CBS 226.32</strain>
    </source>
</reference>
<name>A0A8H7V541_9FUNG</name>
<dbReference type="AlphaFoldDB" id="A0A8H7V541"/>
<evidence type="ECO:0000313" key="1">
    <source>
        <dbReference type="EMBL" id="KAG2201729.1"/>
    </source>
</evidence>
<dbReference type="EMBL" id="JAEPRC010000275">
    <property type="protein sequence ID" value="KAG2201729.1"/>
    <property type="molecule type" value="Genomic_DNA"/>
</dbReference>
<protein>
    <submittedName>
        <fullName evidence="1">Uncharacterized protein</fullName>
    </submittedName>
</protein>
<organism evidence="1 2">
    <name type="scientific">Mucor plumbeus</name>
    <dbReference type="NCBI Taxonomy" id="97098"/>
    <lineage>
        <taxon>Eukaryota</taxon>
        <taxon>Fungi</taxon>
        <taxon>Fungi incertae sedis</taxon>
        <taxon>Mucoromycota</taxon>
        <taxon>Mucoromycotina</taxon>
        <taxon>Mucoromycetes</taxon>
        <taxon>Mucorales</taxon>
        <taxon>Mucorineae</taxon>
        <taxon>Mucoraceae</taxon>
        <taxon>Mucor</taxon>
    </lineage>
</organism>